<evidence type="ECO:0000256" key="2">
    <source>
        <dbReference type="ARBA" id="ARBA00022448"/>
    </source>
</evidence>
<sequence>YSQVTTIRKPDHEEGIEDCNIHHDYVEGVLPLLWKLFEYAAFGNQTAGNLLTGFGFYEPYWLVDFANACIVVHLVGGYQVYSQPVFAFLEGWLAKKYHNNFFINISYGIPIPVLQAFRVNLLSLCLRTAYVVSTIGIAMLFPYFNLVLGSTGLGARFELLALGYILSSRDVYYCARESWCLDKKVDYSSNI</sequence>
<dbReference type="PANTHER" id="PTHR48017">
    <property type="entry name" value="OS05G0424000 PROTEIN-RELATED"/>
    <property type="match status" value="1"/>
</dbReference>
<keyword evidence="3 7" id="KW-0812">Transmembrane</keyword>
<evidence type="ECO:0000259" key="8">
    <source>
        <dbReference type="Pfam" id="PF01490"/>
    </source>
</evidence>
<protein>
    <recommendedName>
        <fullName evidence="8">Amino acid transporter transmembrane domain-containing protein</fullName>
    </recommendedName>
</protein>
<dbReference type="InterPro" id="IPR013057">
    <property type="entry name" value="AA_transpt_TM"/>
</dbReference>
<reference evidence="9 10" key="1">
    <citation type="submission" date="2020-10" db="EMBL/GenBank/DDBJ databases">
        <title>The Coptis chinensis genome and diversification of protoberbering-type alkaloids.</title>
        <authorList>
            <person name="Wang B."/>
            <person name="Shu S."/>
            <person name="Song C."/>
            <person name="Liu Y."/>
        </authorList>
    </citation>
    <scope>NUCLEOTIDE SEQUENCE [LARGE SCALE GENOMIC DNA]</scope>
    <source>
        <strain evidence="9">HL-2020</strain>
        <tissue evidence="9">Leaf</tissue>
    </source>
</reference>
<feature type="transmembrane region" description="Helical" evidence="7">
    <location>
        <begin position="101"/>
        <end position="117"/>
    </location>
</feature>
<evidence type="ECO:0000256" key="5">
    <source>
        <dbReference type="ARBA" id="ARBA00022989"/>
    </source>
</evidence>
<organism evidence="9 10">
    <name type="scientific">Coptis chinensis</name>
    <dbReference type="NCBI Taxonomy" id="261450"/>
    <lineage>
        <taxon>Eukaryota</taxon>
        <taxon>Viridiplantae</taxon>
        <taxon>Streptophyta</taxon>
        <taxon>Embryophyta</taxon>
        <taxon>Tracheophyta</taxon>
        <taxon>Spermatophyta</taxon>
        <taxon>Magnoliopsida</taxon>
        <taxon>Ranunculales</taxon>
        <taxon>Ranunculaceae</taxon>
        <taxon>Coptidoideae</taxon>
        <taxon>Coptis</taxon>
    </lineage>
</organism>
<comment type="caution">
    <text evidence="9">The sequence shown here is derived from an EMBL/GenBank/DDBJ whole genome shotgun (WGS) entry which is preliminary data.</text>
</comment>
<keyword evidence="5 7" id="KW-1133">Transmembrane helix</keyword>
<evidence type="ECO:0000313" key="9">
    <source>
        <dbReference type="EMBL" id="KAF9622055.1"/>
    </source>
</evidence>
<evidence type="ECO:0000256" key="7">
    <source>
        <dbReference type="SAM" id="Phobius"/>
    </source>
</evidence>
<feature type="transmembrane region" description="Helical" evidence="7">
    <location>
        <begin position="60"/>
        <end position="81"/>
    </location>
</feature>
<evidence type="ECO:0000256" key="1">
    <source>
        <dbReference type="ARBA" id="ARBA00004370"/>
    </source>
</evidence>
<dbReference type="Pfam" id="PF01490">
    <property type="entry name" value="Aa_trans"/>
    <property type="match status" value="1"/>
</dbReference>
<dbReference type="OrthoDB" id="2417221at2759"/>
<accession>A0A835IN62</accession>
<dbReference type="GO" id="GO:0006865">
    <property type="term" value="P:amino acid transport"/>
    <property type="evidence" value="ECO:0007669"/>
    <property type="project" value="UniProtKB-KW"/>
</dbReference>
<name>A0A835IN62_9MAGN</name>
<keyword evidence="2" id="KW-0813">Transport</keyword>
<evidence type="ECO:0000256" key="6">
    <source>
        <dbReference type="ARBA" id="ARBA00023136"/>
    </source>
</evidence>
<evidence type="ECO:0000256" key="3">
    <source>
        <dbReference type="ARBA" id="ARBA00022692"/>
    </source>
</evidence>
<evidence type="ECO:0000256" key="4">
    <source>
        <dbReference type="ARBA" id="ARBA00022970"/>
    </source>
</evidence>
<dbReference type="AlphaFoldDB" id="A0A835IN62"/>
<dbReference type="Proteomes" id="UP000631114">
    <property type="component" value="Unassembled WGS sequence"/>
</dbReference>
<evidence type="ECO:0000313" key="10">
    <source>
        <dbReference type="Proteomes" id="UP000631114"/>
    </source>
</evidence>
<comment type="subcellular location">
    <subcellularLocation>
        <location evidence="1">Membrane</location>
    </subcellularLocation>
</comment>
<dbReference type="GO" id="GO:0016020">
    <property type="term" value="C:membrane"/>
    <property type="evidence" value="ECO:0007669"/>
    <property type="project" value="UniProtKB-SubCell"/>
</dbReference>
<keyword evidence="4" id="KW-0029">Amino-acid transport</keyword>
<gene>
    <name evidence="9" type="ORF">IFM89_029339</name>
</gene>
<feature type="transmembrane region" description="Helical" evidence="7">
    <location>
        <begin position="129"/>
        <end position="148"/>
    </location>
</feature>
<keyword evidence="10" id="KW-1185">Reference proteome</keyword>
<feature type="domain" description="Amino acid transporter transmembrane" evidence="8">
    <location>
        <begin position="8"/>
        <end position="152"/>
    </location>
</feature>
<keyword evidence="6 7" id="KW-0472">Membrane</keyword>
<proteinExistence type="predicted"/>
<feature type="non-terminal residue" evidence="9">
    <location>
        <position position="191"/>
    </location>
</feature>
<dbReference type="EMBL" id="JADFTS010000002">
    <property type="protein sequence ID" value="KAF9622055.1"/>
    <property type="molecule type" value="Genomic_DNA"/>
</dbReference>